<gene>
    <name evidence="1" type="ORF">POL58_16065</name>
</gene>
<dbReference type="EMBL" id="JAQNDN010000007">
    <property type="protein sequence ID" value="MDC0669269.1"/>
    <property type="molecule type" value="Genomic_DNA"/>
</dbReference>
<dbReference type="Proteomes" id="UP001217838">
    <property type="component" value="Unassembled WGS sequence"/>
</dbReference>
<reference evidence="1 2" key="1">
    <citation type="submission" date="2022-11" db="EMBL/GenBank/DDBJ databases">
        <title>Minimal conservation of predation-associated metabolite biosynthetic gene clusters underscores biosynthetic potential of Myxococcota including descriptions for ten novel species: Archangium lansinium sp. nov., Myxococcus landrumus sp. nov., Nannocystis bai.</title>
        <authorList>
            <person name="Ahearne A."/>
            <person name="Stevens C."/>
            <person name="Dowd S."/>
        </authorList>
    </citation>
    <scope>NUCLEOTIDE SEQUENCE [LARGE SCALE GENOMIC DNA]</scope>
    <source>
        <strain evidence="1 2">NCELM</strain>
    </source>
</reference>
<evidence type="ECO:0008006" key="3">
    <source>
        <dbReference type="Google" id="ProtNLM"/>
    </source>
</evidence>
<dbReference type="RefSeq" id="WP_271999026.1">
    <property type="nucleotide sequence ID" value="NZ_JAQNDN010000007.1"/>
</dbReference>
<keyword evidence="2" id="KW-1185">Reference proteome</keyword>
<evidence type="ECO:0000313" key="1">
    <source>
        <dbReference type="EMBL" id="MDC0669269.1"/>
    </source>
</evidence>
<accession>A0ABT5B6X1</accession>
<organism evidence="1 2">
    <name type="scientific">Nannocystis radixulma</name>
    <dbReference type="NCBI Taxonomy" id="2995305"/>
    <lineage>
        <taxon>Bacteria</taxon>
        <taxon>Pseudomonadati</taxon>
        <taxon>Myxococcota</taxon>
        <taxon>Polyangia</taxon>
        <taxon>Nannocystales</taxon>
        <taxon>Nannocystaceae</taxon>
        <taxon>Nannocystis</taxon>
    </lineage>
</organism>
<comment type="caution">
    <text evidence="1">The sequence shown here is derived from an EMBL/GenBank/DDBJ whole genome shotgun (WGS) entry which is preliminary data.</text>
</comment>
<evidence type="ECO:0000313" key="2">
    <source>
        <dbReference type="Proteomes" id="UP001217838"/>
    </source>
</evidence>
<name>A0ABT5B6X1_9BACT</name>
<protein>
    <recommendedName>
        <fullName evidence="3">Lipoprotein</fullName>
    </recommendedName>
</protein>
<dbReference type="PROSITE" id="PS51257">
    <property type="entry name" value="PROKAR_LIPOPROTEIN"/>
    <property type="match status" value="1"/>
</dbReference>
<sequence length="301" mass="32194">MTIPARHPFVRLAAFALLGLACLPPTETPDLPLCPALEVASPTGAPPPPSLWLTLLLHGYDAEARRAAAPLRACSGESIAPPSDPCDPRSEPPAAIEPLDDRAIVFGAAGEGELLVWVTTHRSPTGDALGPIALVRQRSTSIAVHALGMLEAPPGGAVLSVRDVGAGASRRRYLVVEGERCPEAEPGACVREARILPLDGPRFVPSAYHDANDACIESPRLPLFRRVVVPGAPSRAVVDRRLISADESGLFIHEELEFYDDDRLLRRAAETRRIDYRGGRLIVDAPSLYSRLSADSPEDPA</sequence>
<proteinExistence type="predicted"/>